<feature type="region of interest" description="Disordered" evidence="1">
    <location>
        <begin position="1"/>
        <end position="54"/>
    </location>
</feature>
<feature type="region of interest" description="Disordered" evidence="1">
    <location>
        <begin position="212"/>
        <end position="234"/>
    </location>
</feature>
<dbReference type="AlphaFoldDB" id="B8B9P2"/>
<dbReference type="Gramene" id="BGIOSGA027203-TA">
    <property type="protein sequence ID" value="BGIOSGA027203-PA"/>
    <property type="gene ID" value="BGIOSGA027203"/>
</dbReference>
<dbReference type="EMBL" id="CM000133">
    <property type="protein sequence ID" value="EEC83351.1"/>
    <property type="molecule type" value="Genomic_DNA"/>
</dbReference>
<protein>
    <submittedName>
        <fullName evidence="2">Uncharacterized protein</fullName>
    </submittedName>
</protein>
<name>B8B9P2_ORYSI</name>
<gene>
    <name evidence="2" type="ORF">OsI_28754</name>
</gene>
<accession>B8B9P2</accession>
<organism evidence="2 3">
    <name type="scientific">Oryza sativa subsp. indica</name>
    <name type="common">Rice</name>
    <dbReference type="NCBI Taxonomy" id="39946"/>
    <lineage>
        <taxon>Eukaryota</taxon>
        <taxon>Viridiplantae</taxon>
        <taxon>Streptophyta</taxon>
        <taxon>Embryophyta</taxon>
        <taxon>Tracheophyta</taxon>
        <taxon>Spermatophyta</taxon>
        <taxon>Magnoliopsida</taxon>
        <taxon>Liliopsida</taxon>
        <taxon>Poales</taxon>
        <taxon>Poaceae</taxon>
        <taxon>BOP clade</taxon>
        <taxon>Oryzoideae</taxon>
        <taxon>Oryzeae</taxon>
        <taxon>Oryzinae</taxon>
        <taxon>Oryza</taxon>
        <taxon>Oryza sativa</taxon>
    </lineage>
</organism>
<evidence type="ECO:0000313" key="2">
    <source>
        <dbReference type="EMBL" id="EEC83351.1"/>
    </source>
</evidence>
<proteinExistence type="predicted"/>
<evidence type="ECO:0000256" key="1">
    <source>
        <dbReference type="SAM" id="MobiDB-lite"/>
    </source>
</evidence>
<reference evidence="2 3" key="1">
    <citation type="journal article" date="2005" name="PLoS Biol.">
        <title>The genomes of Oryza sativa: a history of duplications.</title>
        <authorList>
            <person name="Yu J."/>
            <person name="Wang J."/>
            <person name="Lin W."/>
            <person name="Li S."/>
            <person name="Li H."/>
            <person name="Zhou J."/>
            <person name="Ni P."/>
            <person name="Dong W."/>
            <person name="Hu S."/>
            <person name="Zeng C."/>
            <person name="Zhang J."/>
            <person name="Zhang Y."/>
            <person name="Li R."/>
            <person name="Xu Z."/>
            <person name="Li S."/>
            <person name="Li X."/>
            <person name="Zheng H."/>
            <person name="Cong L."/>
            <person name="Lin L."/>
            <person name="Yin J."/>
            <person name="Geng J."/>
            <person name="Li G."/>
            <person name="Shi J."/>
            <person name="Liu J."/>
            <person name="Lv H."/>
            <person name="Li J."/>
            <person name="Wang J."/>
            <person name="Deng Y."/>
            <person name="Ran L."/>
            <person name="Shi X."/>
            <person name="Wang X."/>
            <person name="Wu Q."/>
            <person name="Li C."/>
            <person name="Ren X."/>
            <person name="Wang J."/>
            <person name="Wang X."/>
            <person name="Li D."/>
            <person name="Liu D."/>
            <person name="Zhang X."/>
            <person name="Ji Z."/>
            <person name="Zhao W."/>
            <person name="Sun Y."/>
            <person name="Zhang Z."/>
            <person name="Bao J."/>
            <person name="Han Y."/>
            <person name="Dong L."/>
            <person name="Ji J."/>
            <person name="Chen P."/>
            <person name="Wu S."/>
            <person name="Liu J."/>
            <person name="Xiao Y."/>
            <person name="Bu D."/>
            <person name="Tan J."/>
            <person name="Yang L."/>
            <person name="Ye C."/>
            <person name="Zhang J."/>
            <person name="Xu J."/>
            <person name="Zhou Y."/>
            <person name="Yu Y."/>
            <person name="Zhang B."/>
            <person name="Zhuang S."/>
            <person name="Wei H."/>
            <person name="Liu B."/>
            <person name="Lei M."/>
            <person name="Yu H."/>
            <person name="Li Y."/>
            <person name="Xu H."/>
            <person name="Wei S."/>
            <person name="He X."/>
            <person name="Fang L."/>
            <person name="Zhang Z."/>
            <person name="Zhang Y."/>
            <person name="Huang X."/>
            <person name="Su Z."/>
            <person name="Tong W."/>
            <person name="Li J."/>
            <person name="Tong Z."/>
            <person name="Li S."/>
            <person name="Ye J."/>
            <person name="Wang L."/>
            <person name="Fang L."/>
            <person name="Lei T."/>
            <person name="Chen C."/>
            <person name="Chen H."/>
            <person name="Xu Z."/>
            <person name="Li H."/>
            <person name="Huang H."/>
            <person name="Zhang F."/>
            <person name="Xu H."/>
            <person name="Li N."/>
            <person name="Zhao C."/>
            <person name="Li S."/>
            <person name="Dong L."/>
            <person name="Huang Y."/>
            <person name="Li L."/>
            <person name="Xi Y."/>
            <person name="Qi Q."/>
            <person name="Li W."/>
            <person name="Zhang B."/>
            <person name="Hu W."/>
            <person name="Zhang Y."/>
            <person name="Tian X."/>
            <person name="Jiao Y."/>
            <person name="Liang X."/>
            <person name="Jin J."/>
            <person name="Gao L."/>
            <person name="Zheng W."/>
            <person name="Hao B."/>
            <person name="Liu S."/>
            <person name="Wang W."/>
            <person name="Yuan L."/>
            <person name="Cao M."/>
            <person name="McDermott J."/>
            <person name="Samudrala R."/>
            <person name="Wang J."/>
            <person name="Wong G.K."/>
            <person name="Yang H."/>
        </authorList>
    </citation>
    <scope>NUCLEOTIDE SEQUENCE [LARGE SCALE GENOMIC DNA]</scope>
    <source>
        <strain evidence="3">cv. 93-11</strain>
    </source>
</reference>
<sequence length="341" mass="38416">MHQPHLHGHGHHNEYEGNNQIDDQQAEEGWDENQEMVIDNNPAQDEQQQQQSTTTIESFPFLDSDSPSSDDNAQLSNMHIVPVFSTPQPSMNPTQFMAVLSALKPLLQKLMPFLQNQPQMIYPWWSVNFINSTPKNKRLRLTSAETQYLDMSAQYNVSPKKQRTYQTNFQATSSVARALNFGEPTADFQPNNFSVVITEIVEEPQPIVLKMKDNGSKSRNSKNKMKMKVPDSVENLRRSPRFANKGVKLKMPVDVAPKKTKVAPLAILPAVERSKKGKMPLAPTITVEELQQIGTKKCGLLPEEVTKEKLMALANDDYQPPISTLGFAKPPYPVFYPGPCL</sequence>
<feature type="compositionally biased region" description="Acidic residues" evidence="1">
    <location>
        <begin position="24"/>
        <end position="34"/>
    </location>
</feature>
<dbReference type="OMA" id="MHIVPVF"/>
<dbReference type="HOGENOM" id="CLU_814785_0_0_1"/>
<evidence type="ECO:0000313" key="3">
    <source>
        <dbReference type="Proteomes" id="UP000007015"/>
    </source>
</evidence>
<dbReference type="Proteomes" id="UP000007015">
    <property type="component" value="Chromosome 8"/>
</dbReference>
<keyword evidence="3" id="KW-1185">Reference proteome</keyword>
<feature type="compositionally biased region" description="Basic residues" evidence="1">
    <location>
        <begin position="1"/>
        <end position="10"/>
    </location>
</feature>
<feature type="compositionally biased region" description="Polar residues" evidence="1">
    <location>
        <begin position="41"/>
        <end position="54"/>
    </location>
</feature>